<reference evidence="1" key="2">
    <citation type="journal article" date="2015" name="Fish Shellfish Immunol.">
        <title>Early steps in the European eel (Anguilla anguilla)-Vibrio vulnificus interaction in the gills: Role of the RtxA13 toxin.</title>
        <authorList>
            <person name="Callol A."/>
            <person name="Pajuelo D."/>
            <person name="Ebbesson L."/>
            <person name="Teles M."/>
            <person name="MacKenzie S."/>
            <person name="Amaro C."/>
        </authorList>
    </citation>
    <scope>NUCLEOTIDE SEQUENCE</scope>
</reference>
<reference evidence="1" key="1">
    <citation type="submission" date="2014-11" db="EMBL/GenBank/DDBJ databases">
        <authorList>
            <person name="Amaro Gonzalez C."/>
        </authorList>
    </citation>
    <scope>NUCLEOTIDE SEQUENCE</scope>
</reference>
<dbReference type="EMBL" id="GBXM01062630">
    <property type="protein sequence ID" value="JAH45947.1"/>
    <property type="molecule type" value="Transcribed_RNA"/>
</dbReference>
<dbReference type="AlphaFoldDB" id="A0A0E9SXG6"/>
<evidence type="ECO:0000313" key="1">
    <source>
        <dbReference type="EMBL" id="JAH45947.1"/>
    </source>
</evidence>
<name>A0A0E9SXG6_ANGAN</name>
<organism evidence="1">
    <name type="scientific">Anguilla anguilla</name>
    <name type="common">European freshwater eel</name>
    <name type="synonym">Muraena anguilla</name>
    <dbReference type="NCBI Taxonomy" id="7936"/>
    <lineage>
        <taxon>Eukaryota</taxon>
        <taxon>Metazoa</taxon>
        <taxon>Chordata</taxon>
        <taxon>Craniata</taxon>
        <taxon>Vertebrata</taxon>
        <taxon>Euteleostomi</taxon>
        <taxon>Actinopterygii</taxon>
        <taxon>Neopterygii</taxon>
        <taxon>Teleostei</taxon>
        <taxon>Anguilliformes</taxon>
        <taxon>Anguillidae</taxon>
        <taxon>Anguilla</taxon>
    </lineage>
</organism>
<accession>A0A0E9SXG6</accession>
<sequence length="29" mass="3363">MAKCIYDYYFGEISLCRPTDKTQVDETTA</sequence>
<protein>
    <submittedName>
        <fullName evidence="1">Uncharacterized protein</fullName>
    </submittedName>
</protein>
<proteinExistence type="predicted"/>